<gene>
    <name evidence="3" type="ORF">MENT_LOCUS31417</name>
</gene>
<dbReference type="OrthoDB" id="10571075at2759"/>
<feature type="chain" id="PRO_5027960163" evidence="2">
    <location>
        <begin position="25"/>
        <end position="838"/>
    </location>
</feature>
<dbReference type="EMBL" id="CAJEWN010000343">
    <property type="protein sequence ID" value="CAD2179416.1"/>
    <property type="molecule type" value="Genomic_DNA"/>
</dbReference>
<evidence type="ECO:0000256" key="2">
    <source>
        <dbReference type="SAM" id="SignalP"/>
    </source>
</evidence>
<name>A0A6V7VWV3_MELEN</name>
<evidence type="ECO:0000313" key="3">
    <source>
        <dbReference type="EMBL" id="CAD2179416.1"/>
    </source>
</evidence>
<protein>
    <submittedName>
        <fullName evidence="3">Uncharacterized protein</fullName>
    </submittedName>
</protein>
<evidence type="ECO:0000313" key="4">
    <source>
        <dbReference type="Proteomes" id="UP000580250"/>
    </source>
</evidence>
<reference evidence="3 4" key="1">
    <citation type="submission" date="2020-08" db="EMBL/GenBank/DDBJ databases">
        <authorList>
            <person name="Koutsovoulos G."/>
            <person name="Danchin GJ E."/>
        </authorList>
    </citation>
    <scope>NUCLEOTIDE SEQUENCE [LARGE SCALE GENOMIC DNA]</scope>
</reference>
<proteinExistence type="predicted"/>
<dbReference type="Proteomes" id="UP000580250">
    <property type="component" value="Unassembled WGS sequence"/>
</dbReference>
<sequence>MNLTCYVLLRIFLIIFVNQGFINGLPSFQHDTFEISCSRLYGETTNPSFSDIFYRINFYKLYKMLNLDGKSSRETIWILLAKLLVPLPRWDRGEILLKFCRVVSYEPVHNHRGKQLKTCFNNLFDINDRGFAGMRKGKMYNEASALYEMMILEKSYILGEILFKALESNDMKTLFKIFFAHPRHEILPIIEKQDEFYPFEEKLKNLYLNKKSKKETELKKYEEIMSNSTKILINHINLKKMKVDDSMKQVYDLLLKRIDAFSGRRLLNDDYYSYFKTVCDLTKQPVLNEENFDRLITIIENLLILFEFKSAYAVEFGQKLRETDTKTQKCLKNLINLKLENEGRTYKGLNSTLRSNDGEEMTANQDARLKIMLTKQGYFKKLREIMEIAMLMEGEHEYSYWLQKELQAVHKKGNITGVIKFLFFHIDKDMGKIMELYKKDELEKDLKMFENRFYGVNNFLMAYKQILSQIQDESKNCYNVTEREHKLLNELETLELKDDAKYSRIYKLLLELINTILKKYNGNFPEIPVEDSEELDLREEVVTPNKEAELGDLIRSLIEKYLYNVNLSDLNFRGLFSELRTNLVSEEEKENILKEANGYRKLEHKKEVDIFKRTKKMIEFIGKEIVDFKKKLNDFKDELIIQKVKISEDDKMFHDKIEIFQAVVDKLIQKYLSPFIDIISFGDIGRLSETIINDEFTKMEKDAEASSSIRITNEEIKSNFEIGQNASSEIEDKKKDFDDNDHGKEKMFNQPILENSIHSIHQEGEISKETKIDEIETEIHAGNGISNNDIPTSEAEILDNKSVNDDNFSAPASEREKNKPLKLYTRVISNMKFWKKKQ</sequence>
<feature type="signal peptide" evidence="2">
    <location>
        <begin position="1"/>
        <end position="24"/>
    </location>
</feature>
<feature type="region of interest" description="Disordered" evidence="1">
    <location>
        <begin position="782"/>
        <end position="819"/>
    </location>
</feature>
<accession>A0A6V7VWV3</accession>
<keyword evidence="2" id="KW-0732">Signal</keyword>
<organism evidence="3 4">
    <name type="scientific">Meloidogyne enterolobii</name>
    <name type="common">Root-knot nematode worm</name>
    <name type="synonym">Meloidogyne mayaguensis</name>
    <dbReference type="NCBI Taxonomy" id="390850"/>
    <lineage>
        <taxon>Eukaryota</taxon>
        <taxon>Metazoa</taxon>
        <taxon>Ecdysozoa</taxon>
        <taxon>Nematoda</taxon>
        <taxon>Chromadorea</taxon>
        <taxon>Rhabditida</taxon>
        <taxon>Tylenchina</taxon>
        <taxon>Tylenchomorpha</taxon>
        <taxon>Tylenchoidea</taxon>
        <taxon>Meloidogynidae</taxon>
        <taxon>Meloidogyninae</taxon>
        <taxon>Meloidogyne</taxon>
    </lineage>
</organism>
<dbReference type="AlphaFoldDB" id="A0A6V7VWV3"/>
<evidence type="ECO:0000256" key="1">
    <source>
        <dbReference type="SAM" id="MobiDB-lite"/>
    </source>
</evidence>
<comment type="caution">
    <text evidence="3">The sequence shown here is derived from an EMBL/GenBank/DDBJ whole genome shotgun (WGS) entry which is preliminary data.</text>
</comment>